<feature type="transmembrane region" description="Helical" evidence="5">
    <location>
        <begin position="42"/>
        <end position="65"/>
    </location>
</feature>
<dbReference type="GO" id="GO:0009506">
    <property type="term" value="C:plasmodesma"/>
    <property type="evidence" value="ECO:0007669"/>
    <property type="project" value="TreeGrafter"/>
</dbReference>
<protein>
    <recommendedName>
        <fullName evidence="6">Late embryogenesis abundant protein LEA-2 subgroup domain-containing protein</fullName>
    </recommendedName>
</protein>
<gene>
    <name evidence="7" type="ORF">WN944_012087</name>
</gene>
<dbReference type="Proteomes" id="UP001428341">
    <property type="component" value="Unassembled WGS sequence"/>
</dbReference>
<accession>A0AAP0MX88</accession>
<feature type="domain" description="Late embryogenesis abundant protein LEA-2 subgroup" evidence="6">
    <location>
        <begin position="301"/>
        <end position="383"/>
    </location>
</feature>
<feature type="transmembrane region" description="Helical" evidence="5">
    <location>
        <begin position="420"/>
        <end position="437"/>
    </location>
</feature>
<feature type="domain" description="Late embryogenesis abundant protein LEA-2 subgroup" evidence="6">
    <location>
        <begin position="97"/>
        <end position="199"/>
    </location>
</feature>
<evidence type="ECO:0000313" key="8">
    <source>
        <dbReference type="Proteomes" id="UP001428341"/>
    </source>
</evidence>
<evidence type="ECO:0000313" key="7">
    <source>
        <dbReference type="EMBL" id="KAK9223641.1"/>
    </source>
</evidence>
<dbReference type="AlphaFoldDB" id="A0AAP0MX88"/>
<evidence type="ECO:0000256" key="4">
    <source>
        <dbReference type="ARBA" id="ARBA00023136"/>
    </source>
</evidence>
<comment type="caution">
    <text evidence="7">The sequence shown here is derived from an EMBL/GenBank/DDBJ whole genome shotgun (WGS) entry which is preliminary data.</text>
</comment>
<keyword evidence="4 5" id="KW-0472">Membrane</keyword>
<dbReference type="GO" id="GO:0005886">
    <property type="term" value="C:plasma membrane"/>
    <property type="evidence" value="ECO:0007669"/>
    <property type="project" value="TreeGrafter"/>
</dbReference>
<sequence>MHSTDRLPVRSTPQNQPIKRHNTARYYAHRVRESLTTRVSKTLCIIFLSLLLVAGIILFVLYLSLRPHRPRIFIHAFSIPALAQPNGFENAEIIFNVTARNSNQHVGIYFDSVEGSVYYKNQRVGATPLADKFFQEPKTTTILHATLSGATLTVNSRRWMEFMHDRGQGKVGFRLEIKSTIRFQVSTWDSKRHTMHATCDVFVGTDGFILPAYKDKSHHSVCGAKMSPKMRLREETKSKISVLLWLCQVVIVWVLISVLIWLCLKPISPVYMITNAYVPALNQHNSTESIRNNSVVNLNFELSNPNERIGIYYNDITITLYYKDTVIGTNSLAGFYQGYKKATSYGVLVNATDAHQLLRRGVLTGNTTTVEMIRVCLKTAVRYKIFLSTTKHHRMNFEACICIGSDGRISGQREIKLQQMMIVGLLGLIALILWLSLRPKNPTVTVVELTIPPIGESSSPADDSNGTLSFALEVENPNKDSSINFDDIILTFLFGQDAAATDTVPSFDLDKNKDREIRGQSVNINGRSWKSLRSSISKNGTALLKVDFSTKFRYKTIGIKSKHHGAKLQGDVQLGKDGKISGKKKKIKLKFTSKKWRVRASHFH</sequence>
<dbReference type="PANTHER" id="PTHR31415:SF3">
    <property type="entry name" value="LATE EMBRYOGENESIS ABUNDANT (LEA) HYDROXYPROLINE-RICH GLYCOPROTEIN FAMILY"/>
    <property type="match status" value="1"/>
</dbReference>
<dbReference type="InterPro" id="IPR004864">
    <property type="entry name" value="LEA_2"/>
</dbReference>
<name>A0AAP0MX88_9ROSI</name>
<keyword evidence="2 5" id="KW-0812">Transmembrane</keyword>
<dbReference type="Pfam" id="PF03168">
    <property type="entry name" value="LEA_2"/>
    <property type="match status" value="2"/>
</dbReference>
<dbReference type="EMBL" id="JBCGBO010000002">
    <property type="protein sequence ID" value="KAK9223641.1"/>
    <property type="molecule type" value="Genomic_DNA"/>
</dbReference>
<evidence type="ECO:0000256" key="1">
    <source>
        <dbReference type="ARBA" id="ARBA00004167"/>
    </source>
</evidence>
<dbReference type="PANTHER" id="PTHR31415">
    <property type="entry name" value="OS05G0367900 PROTEIN"/>
    <property type="match status" value="1"/>
</dbReference>
<keyword evidence="8" id="KW-1185">Reference proteome</keyword>
<keyword evidence="3 5" id="KW-1133">Transmembrane helix</keyword>
<reference evidence="7 8" key="1">
    <citation type="submission" date="2024-05" db="EMBL/GenBank/DDBJ databases">
        <title>Haplotype-resolved chromosome-level genome assembly of Huyou (Citrus changshanensis).</title>
        <authorList>
            <person name="Miao C."/>
            <person name="Chen W."/>
            <person name="Wu Y."/>
            <person name="Wang L."/>
            <person name="Zhao S."/>
            <person name="Grierson D."/>
            <person name="Xu C."/>
            <person name="Chen K."/>
        </authorList>
    </citation>
    <scope>NUCLEOTIDE SEQUENCE [LARGE SCALE GENOMIC DNA]</scope>
    <source>
        <strain evidence="7">01-14</strain>
        <tissue evidence="7">Leaf</tissue>
    </source>
</reference>
<evidence type="ECO:0000256" key="5">
    <source>
        <dbReference type="SAM" id="Phobius"/>
    </source>
</evidence>
<feature type="transmembrane region" description="Helical" evidence="5">
    <location>
        <begin position="242"/>
        <end position="264"/>
    </location>
</feature>
<dbReference type="GO" id="GO:0098542">
    <property type="term" value="P:defense response to other organism"/>
    <property type="evidence" value="ECO:0007669"/>
    <property type="project" value="InterPro"/>
</dbReference>
<comment type="subcellular location">
    <subcellularLocation>
        <location evidence="1">Membrane</location>
        <topology evidence="1">Single-pass membrane protein</topology>
    </subcellularLocation>
</comment>
<organism evidence="7 8">
    <name type="scientific">Citrus x changshan-huyou</name>
    <dbReference type="NCBI Taxonomy" id="2935761"/>
    <lineage>
        <taxon>Eukaryota</taxon>
        <taxon>Viridiplantae</taxon>
        <taxon>Streptophyta</taxon>
        <taxon>Embryophyta</taxon>
        <taxon>Tracheophyta</taxon>
        <taxon>Spermatophyta</taxon>
        <taxon>Magnoliopsida</taxon>
        <taxon>eudicotyledons</taxon>
        <taxon>Gunneridae</taxon>
        <taxon>Pentapetalae</taxon>
        <taxon>rosids</taxon>
        <taxon>malvids</taxon>
        <taxon>Sapindales</taxon>
        <taxon>Rutaceae</taxon>
        <taxon>Aurantioideae</taxon>
        <taxon>Citrus</taxon>
    </lineage>
</organism>
<evidence type="ECO:0000259" key="6">
    <source>
        <dbReference type="Pfam" id="PF03168"/>
    </source>
</evidence>
<evidence type="ECO:0000256" key="3">
    <source>
        <dbReference type="ARBA" id="ARBA00022989"/>
    </source>
</evidence>
<evidence type="ECO:0000256" key="2">
    <source>
        <dbReference type="ARBA" id="ARBA00022692"/>
    </source>
</evidence>
<dbReference type="InterPro" id="IPR044839">
    <property type="entry name" value="NDR1-like"/>
</dbReference>
<proteinExistence type="predicted"/>